<reference evidence="1" key="1">
    <citation type="submission" date="2021-01" db="EMBL/GenBank/DDBJ databases">
        <authorList>
            <consortium name="Genoscope - CEA"/>
            <person name="William W."/>
        </authorList>
    </citation>
    <scope>NUCLEOTIDE SEQUENCE</scope>
</reference>
<comment type="caution">
    <text evidence="1">The sequence shown here is derived from an EMBL/GenBank/DDBJ whole genome shotgun (WGS) entry which is preliminary data.</text>
</comment>
<dbReference type="Proteomes" id="UP000688137">
    <property type="component" value="Unassembled WGS sequence"/>
</dbReference>
<gene>
    <name evidence="1" type="ORF">PPRIM_AZ9-3.1.T1350153</name>
</gene>
<organism evidence="1 2">
    <name type="scientific">Paramecium primaurelia</name>
    <dbReference type="NCBI Taxonomy" id="5886"/>
    <lineage>
        <taxon>Eukaryota</taxon>
        <taxon>Sar</taxon>
        <taxon>Alveolata</taxon>
        <taxon>Ciliophora</taxon>
        <taxon>Intramacronucleata</taxon>
        <taxon>Oligohymenophorea</taxon>
        <taxon>Peniculida</taxon>
        <taxon>Parameciidae</taxon>
        <taxon>Paramecium</taxon>
    </lineage>
</organism>
<dbReference type="EMBL" id="CAJJDM010000138">
    <property type="protein sequence ID" value="CAD8108056.1"/>
    <property type="molecule type" value="Genomic_DNA"/>
</dbReference>
<proteinExistence type="predicted"/>
<name>A0A8S1PY13_PARPR</name>
<protein>
    <submittedName>
        <fullName evidence="1">Uncharacterized protein</fullName>
    </submittedName>
</protein>
<dbReference type="AlphaFoldDB" id="A0A8S1PY13"/>
<sequence length="88" mass="10383">MNQNNDAKIKCPNPEHLDNIKFACFNESCKADRLYCFQCIKNGTHISHPQNQQELPFLFEHIQRIEKQCEDLIKNLKKIINAAHQQFN</sequence>
<evidence type="ECO:0000313" key="1">
    <source>
        <dbReference type="EMBL" id="CAD8108056.1"/>
    </source>
</evidence>
<evidence type="ECO:0000313" key="2">
    <source>
        <dbReference type="Proteomes" id="UP000688137"/>
    </source>
</evidence>
<dbReference type="OMA" id="NQNICEC"/>
<accession>A0A8S1PY13</accession>
<keyword evidence="2" id="KW-1185">Reference proteome</keyword>